<proteinExistence type="predicted"/>
<name>A0ACC0H9P5_9ERIC</name>
<dbReference type="EMBL" id="CM045764">
    <property type="protein sequence ID" value="KAI8008691.1"/>
    <property type="molecule type" value="Genomic_DNA"/>
</dbReference>
<protein>
    <submittedName>
        <fullName evidence="1">Uncharacterized protein</fullName>
    </submittedName>
</protein>
<accession>A0ACC0H9P5</accession>
<comment type="caution">
    <text evidence="1">The sequence shown here is derived from an EMBL/GenBank/DDBJ whole genome shotgun (WGS) entry which is preliminary data.</text>
</comment>
<organism evidence="1 2">
    <name type="scientific">Camellia lanceoleosa</name>
    <dbReference type="NCBI Taxonomy" id="1840588"/>
    <lineage>
        <taxon>Eukaryota</taxon>
        <taxon>Viridiplantae</taxon>
        <taxon>Streptophyta</taxon>
        <taxon>Embryophyta</taxon>
        <taxon>Tracheophyta</taxon>
        <taxon>Spermatophyta</taxon>
        <taxon>Magnoliopsida</taxon>
        <taxon>eudicotyledons</taxon>
        <taxon>Gunneridae</taxon>
        <taxon>Pentapetalae</taxon>
        <taxon>asterids</taxon>
        <taxon>Ericales</taxon>
        <taxon>Theaceae</taxon>
        <taxon>Camellia</taxon>
    </lineage>
</organism>
<evidence type="ECO:0000313" key="2">
    <source>
        <dbReference type="Proteomes" id="UP001060215"/>
    </source>
</evidence>
<keyword evidence="2" id="KW-1185">Reference proteome</keyword>
<sequence length="333" mass="36289">MTQQHGSSHCNGVATSCNDNSKCNRESGNGKEDDDEVEVELAVELDTKAELAPVERGSIMKEVERQVNGINDITVSRVIETGSGLGNGDIGGACMEMERRLSDFQIQGEDEGSCQVASDVDCMGHLKSLSGSELQRPSINLEVVIGPTQDNGLFNGVGGVCVNHATSNGLDLVEDAIVSKDNRAGQLSLLSEQPQLAGSDMRCASSSRNGLQNEGKGKEVIVVGDGSSILFWTDKWIGQSSLEHQFPRLFGLSTEPLGSLKWFVDEKNANGRWILTFKRPLRAWEEEELFRLFQILGEGPELRVNREDHIRWLSSSSGIFQVQVVGLLLLESV</sequence>
<reference evidence="1 2" key="1">
    <citation type="journal article" date="2022" name="Plant J.">
        <title>Chromosome-level genome of Camellia lanceoleosa provides a valuable resource for understanding genome evolution and self-incompatibility.</title>
        <authorList>
            <person name="Gong W."/>
            <person name="Xiao S."/>
            <person name="Wang L."/>
            <person name="Liao Z."/>
            <person name="Chang Y."/>
            <person name="Mo W."/>
            <person name="Hu G."/>
            <person name="Li W."/>
            <person name="Zhao G."/>
            <person name="Zhu H."/>
            <person name="Hu X."/>
            <person name="Ji K."/>
            <person name="Xiang X."/>
            <person name="Song Q."/>
            <person name="Yuan D."/>
            <person name="Jin S."/>
            <person name="Zhang L."/>
        </authorList>
    </citation>
    <scope>NUCLEOTIDE SEQUENCE [LARGE SCALE GENOMIC DNA]</scope>
    <source>
        <strain evidence="1">SQ_2022a</strain>
    </source>
</reference>
<dbReference type="Proteomes" id="UP001060215">
    <property type="component" value="Chromosome 7"/>
</dbReference>
<evidence type="ECO:0000313" key="1">
    <source>
        <dbReference type="EMBL" id="KAI8008691.1"/>
    </source>
</evidence>
<gene>
    <name evidence="1" type="ORF">LOK49_LG07G00471</name>
</gene>